<feature type="region of interest" description="Disordered" evidence="1">
    <location>
        <begin position="1"/>
        <end position="35"/>
    </location>
</feature>
<feature type="transmembrane region" description="Helical" evidence="2">
    <location>
        <begin position="91"/>
        <end position="112"/>
    </location>
</feature>
<proteinExistence type="predicted"/>
<accession>A0A420IVF9</accession>
<feature type="domain" description="GH16" evidence="3">
    <location>
        <begin position="79"/>
        <end position="436"/>
    </location>
</feature>
<evidence type="ECO:0000313" key="5">
    <source>
        <dbReference type="Proteomes" id="UP000285405"/>
    </source>
</evidence>
<dbReference type="Proteomes" id="UP000285405">
    <property type="component" value="Unassembled WGS sequence"/>
</dbReference>
<protein>
    <submittedName>
        <fullName evidence="4">Beta-1,3-glucan-binding protein</fullName>
    </submittedName>
</protein>
<dbReference type="PANTHER" id="PTHR10963">
    <property type="entry name" value="GLYCOSYL HYDROLASE-RELATED"/>
    <property type="match status" value="1"/>
</dbReference>
<dbReference type="PANTHER" id="PTHR10963:SF62">
    <property type="entry name" value="GLUCAN 1,3-BETA-GLUCOSIDASE"/>
    <property type="match status" value="1"/>
</dbReference>
<dbReference type="InterPro" id="IPR013320">
    <property type="entry name" value="ConA-like_dom_sf"/>
</dbReference>
<feature type="compositionally biased region" description="Polar residues" evidence="1">
    <location>
        <begin position="1"/>
        <end position="34"/>
    </location>
</feature>
<dbReference type="EMBL" id="MCBR01005532">
    <property type="protein sequence ID" value="RKF78505.1"/>
    <property type="molecule type" value="Genomic_DNA"/>
</dbReference>
<keyword evidence="2" id="KW-0472">Membrane</keyword>
<evidence type="ECO:0000259" key="3">
    <source>
        <dbReference type="PROSITE" id="PS51762"/>
    </source>
</evidence>
<reference evidence="4 5" key="1">
    <citation type="journal article" date="2018" name="BMC Genomics">
        <title>Comparative genome analyses reveal sequence features reflecting distinct modes of host-adaptation between dicot and monocot powdery mildew.</title>
        <authorList>
            <person name="Wu Y."/>
            <person name="Ma X."/>
            <person name="Pan Z."/>
            <person name="Kale S.D."/>
            <person name="Song Y."/>
            <person name="King H."/>
            <person name="Zhang Q."/>
            <person name="Presley C."/>
            <person name="Deng X."/>
            <person name="Wei C.I."/>
            <person name="Xiao S."/>
        </authorList>
    </citation>
    <scope>NUCLEOTIDE SEQUENCE [LARGE SCALE GENOMIC DNA]</scope>
    <source>
        <strain evidence="4">UCSC1</strain>
    </source>
</reference>
<dbReference type="FunFam" id="2.60.120.200:FF:000178">
    <property type="entry name" value="Glycoside hydrolase family 16 protein"/>
    <property type="match status" value="1"/>
</dbReference>
<dbReference type="InterPro" id="IPR000757">
    <property type="entry name" value="Beta-glucanase-like"/>
</dbReference>
<comment type="caution">
    <text evidence="4">The sequence shown here is derived from an EMBL/GenBank/DDBJ whole genome shotgun (WGS) entry which is preliminary data.</text>
</comment>
<dbReference type="Gene3D" id="2.60.120.200">
    <property type="match status" value="1"/>
</dbReference>
<evidence type="ECO:0000256" key="2">
    <source>
        <dbReference type="SAM" id="Phobius"/>
    </source>
</evidence>
<dbReference type="GO" id="GO:0004553">
    <property type="term" value="F:hydrolase activity, hydrolyzing O-glycosyl compounds"/>
    <property type="evidence" value="ECO:0007669"/>
    <property type="project" value="InterPro"/>
</dbReference>
<evidence type="ECO:0000313" key="4">
    <source>
        <dbReference type="EMBL" id="RKF78505.1"/>
    </source>
</evidence>
<dbReference type="Pfam" id="PF00722">
    <property type="entry name" value="Glyco_hydro_16"/>
    <property type="match status" value="1"/>
</dbReference>
<dbReference type="GO" id="GO:0005975">
    <property type="term" value="P:carbohydrate metabolic process"/>
    <property type="evidence" value="ECO:0007669"/>
    <property type="project" value="InterPro"/>
</dbReference>
<gene>
    <name evidence="4" type="ORF">GcC1_055005</name>
</gene>
<dbReference type="SUPFAM" id="SSF49899">
    <property type="entry name" value="Concanavalin A-like lectins/glucanases"/>
    <property type="match status" value="1"/>
</dbReference>
<organism evidence="4 5">
    <name type="scientific">Golovinomyces cichoracearum</name>
    <dbReference type="NCBI Taxonomy" id="62708"/>
    <lineage>
        <taxon>Eukaryota</taxon>
        <taxon>Fungi</taxon>
        <taxon>Dikarya</taxon>
        <taxon>Ascomycota</taxon>
        <taxon>Pezizomycotina</taxon>
        <taxon>Leotiomycetes</taxon>
        <taxon>Erysiphales</taxon>
        <taxon>Erysiphaceae</taxon>
        <taxon>Golovinomyces</taxon>
    </lineage>
</organism>
<evidence type="ECO:0000256" key="1">
    <source>
        <dbReference type="SAM" id="MobiDB-lite"/>
    </source>
</evidence>
<keyword evidence="2" id="KW-1133">Transmembrane helix</keyword>
<keyword evidence="2" id="KW-0812">Transmembrane</keyword>
<dbReference type="OrthoDB" id="4781at2759"/>
<dbReference type="InterPro" id="IPR050546">
    <property type="entry name" value="Glycosyl_Hydrlase_16"/>
</dbReference>
<name>A0A420IVF9_9PEZI</name>
<dbReference type="PROSITE" id="PS51762">
    <property type="entry name" value="GH16_2"/>
    <property type="match status" value="1"/>
</dbReference>
<dbReference type="AlphaFoldDB" id="A0A420IVF9"/>
<sequence>MDQNSYSRETTATRAISRSRKPAQSTISETNSSYSDEKILPVPMISSSKSPLVSARDSSKSSQHLYFHSRKLRKDQLEKPWKEKKDPKENWVLILPLIGLVIGFGIAGFLVYNGLSSVIHHKYCLILDDNFSNGFNTEIWTREAEVGGFGNGQFEQTTLTDENVYVENSKLIIKPTLQDSSLIYQNTVINLTADGVCSSDILSNCVSITNLTEGTIVQPVKSGRINTKTGARIKYGRVEVTAKLPAGDWLWPAIWMLPVNATYGPWPASGEIDLMESRGNNYTYDQGGNNVISSTLHWGPDMVNDAWWRSSSKRKALHTTYTKTEHKFGLEWSQKYIFTYINTVLLQVLYTNFDQPLYERGQFPLSDINVTRLIGEWSQTGHKQSPFDQEFYLIINVAVGGINGWFKDGVGGKPWVDHSPTASKDFWDARDQWYPTWTASGAGKMEISSVKMWSQCDGNENE</sequence>